<dbReference type="Pfam" id="PF09798">
    <property type="entry name" value="LCD1"/>
    <property type="match status" value="1"/>
</dbReference>
<dbReference type="HOGENOM" id="CLU_402302_0_0_1"/>
<dbReference type="AlphaFoldDB" id="Q6BPF5"/>
<evidence type="ECO:0000256" key="2">
    <source>
        <dbReference type="ARBA" id="ARBA00022763"/>
    </source>
</evidence>
<keyword evidence="4" id="KW-0175">Coiled coil</keyword>
<dbReference type="EMBL" id="CR382137">
    <property type="protein sequence ID" value="CAG88157.2"/>
    <property type="molecule type" value="Genomic_DNA"/>
</dbReference>
<dbReference type="GO" id="GO:0000077">
    <property type="term" value="P:DNA damage checkpoint signaling"/>
    <property type="evidence" value="ECO:0007669"/>
    <property type="project" value="InterPro"/>
</dbReference>
<dbReference type="RefSeq" id="XP_459915.2">
    <property type="nucleotide sequence ID" value="XM_459915.1"/>
</dbReference>
<evidence type="ECO:0000313" key="6">
    <source>
        <dbReference type="EMBL" id="CAG88157.2"/>
    </source>
</evidence>
<dbReference type="FunCoup" id="Q6BPF5">
    <property type="interactions" value="177"/>
</dbReference>
<dbReference type="OMA" id="IFQYELI"/>
<protein>
    <submittedName>
        <fullName evidence="6">DEHA2E14014p</fullName>
    </submittedName>
</protein>
<evidence type="ECO:0000256" key="5">
    <source>
        <dbReference type="SAM" id="MobiDB-lite"/>
    </source>
</evidence>
<dbReference type="InterPro" id="IPR018622">
    <property type="entry name" value="DNA_damage_chkpnt_Lcd1"/>
</dbReference>
<dbReference type="OrthoDB" id="4078000at2759"/>
<accession>Q6BPF5</accession>
<feature type="coiled-coil region" evidence="4">
    <location>
        <begin position="57"/>
        <end position="127"/>
    </location>
</feature>
<dbReference type="eggNOG" id="ENOG502QQI0">
    <property type="taxonomic scope" value="Eukaryota"/>
</dbReference>
<gene>
    <name evidence="6" type="ordered locus">DEHA2E14014g</name>
</gene>
<evidence type="ECO:0000256" key="3">
    <source>
        <dbReference type="ARBA" id="ARBA00023242"/>
    </source>
</evidence>
<evidence type="ECO:0000256" key="1">
    <source>
        <dbReference type="ARBA" id="ARBA00004123"/>
    </source>
</evidence>
<reference evidence="6 7" key="1">
    <citation type="journal article" date="2004" name="Nature">
        <title>Genome evolution in yeasts.</title>
        <authorList>
            <consortium name="Genolevures"/>
            <person name="Dujon B."/>
            <person name="Sherman D."/>
            <person name="Fischer G."/>
            <person name="Durrens P."/>
            <person name="Casaregola S."/>
            <person name="Lafontaine I."/>
            <person name="de Montigny J."/>
            <person name="Marck C."/>
            <person name="Neuveglise C."/>
            <person name="Talla E."/>
            <person name="Goffard N."/>
            <person name="Frangeul L."/>
            <person name="Aigle M."/>
            <person name="Anthouard V."/>
            <person name="Babour A."/>
            <person name="Barbe V."/>
            <person name="Barnay S."/>
            <person name="Blanchin S."/>
            <person name="Beckerich J.M."/>
            <person name="Beyne E."/>
            <person name="Bleykasten C."/>
            <person name="Boisrame A."/>
            <person name="Boyer J."/>
            <person name="Cattolico L."/>
            <person name="Confanioleri F."/>
            <person name="de Daruvar A."/>
            <person name="Despons L."/>
            <person name="Fabre E."/>
            <person name="Fairhead C."/>
            <person name="Ferry-Dumazet H."/>
            <person name="Groppi A."/>
            <person name="Hantraye F."/>
            <person name="Hennequin C."/>
            <person name="Jauniaux N."/>
            <person name="Joyet P."/>
            <person name="Kachouri R."/>
            <person name="Kerrest A."/>
            <person name="Koszul R."/>
            <person name="Lemaire M."/>
            <person name="Lesur I."/>
            <person name="Ma L."/>
            <person name="Muller H."/>
            <person name="Nicaud J.M."/>
            <person name="Nikolski M."/>
            <person name="Oztas S."/>
            <person name="Ozier-Kalogeropoulos O."/>
            <person name="Pellenz S."/>
            <person name="Potier S."/>
            <person name="Richard G.F."/>
            <person name="Straub M.L."/>
            <person name="Suleau A."/>
            <person name="Swennene D."/>
            <person name="Tekaia F."/>
            <person name="Wesolowski-Louvel M."/>
            <person name="Westhof E."/>
            <person name="Wirth B."/>
            <person name="Zeniou-Meyer M."/>
            <person name="Zivanovic I."/>
            <person name="Bolotin-Fukuhara M."/>
            <person name="Thierry A."/>
            <person name="Bouchier C."/>
            <person name="Caudron B."/>
            <person name="Scarpelli C."/>
            <person name="Gaillardin C."/>
            <person name="Weissenbach J."/>
            <person name="Wincker P."/>
            <person name="Souciet J.L."/>
        </authorList>
    </citation>
    <scope>NUCLEOTIDE SEQUENCE [LARGE SCALE GENOMIC DNA]</scope>
    <source>
        <strain evidence="7">ATCC 36239 / CBS 767 / BCRC 21394 / JCM 1990 / NBRC 0083 / IGC 2968</strain>
    </source>
</reference>
<comment type="subcellular location">
    <subcellularLocation>
        <location evidence="1">Nucleus</location>
    </subcellularLocation>
</comment>
<dbReference type="KEGG" id="dha:DEHA2E14014g"/>
<dbReference type="STRING" id="284592.Q6BPF5"/>
<keyword evidence="7" id="KW-1185">Reference proteome</keyword>
<dbReference type="Proteomes" id="UP000000599">
    <property type="component" value="Chromosome E"/>
</dbReference>
<feature type="region of interest" description="Disordered" evidence="5">
    <location>
        <begin position="20"/>
        <end position="48"/>
    </location>
</feature>
<proteinExistence type="predicted"/>
<dbReference type="VEuPathDB" id="FungiDB:DEHA2E14014g"/>
<feature type="compositionally biased region" description="Polar residues" evidence="5">
    <location>
        <begin position="21"/>
        <end position="48"/>
    </location>
</feature>
<evidence type="ECO:0000256" key="4">
    <source>
        <dbReference type="SAM" id="Coils"/>
    </source>
</evidence>
<keyword evidence="2" id="KW-0227">DNA damage</keyword>
<dbReference type="GO" id="GO:0005634">
    <property type="term" value="C:nucleus"/>
    <property type="evidence" value="ECO:0007669"/>
    <property type="project" value="UniProtKB-SubCell"/>
</dbReference>
<keyword evidence="3" id="KW-0539">Nucleus</keyword>
<dbReference type="InParanoid" id="Q6BPF5"/>
<sequence length="737" mass="84885">MSLSDDDFDDDDDEILLALTKSKSTQNRRVTTPNSIDKPTQNSNSTQLPNIDVQARLNRSDGEIAILRAQLQQLQNQKQEDLNKLKESHNISKVQNDEQLKALKFTVQKLEDERKFLNNELRGATALKRRKLPSRADDSMMDIDVMPISDTQQANGTRYQHERAESIEPETELRPILPQKIIKIQNDASLFTDHIWNHCINGSKRSTLNYLSKIYVDIDISVHDFKTHAKMPLSTAITEYLMLKKNSRLDELVAEFTQTLSDLVDILLEKKLILSIPFLLALIHASLNFRSSAVSQTSIKSLLESICKLALNFTFLLDSSQDEEDFINYHDVPNQVMVLEKFALICCLDIIEKLMSLSSLFGAKFIETIWKENYVRVELFRKCLPENTERFKNLAQINLIYNFVEILMSSISETTFAYNDTPNKISDESIINSLLKVFLIELPVKDDFMFYGLNRIMGNNIDFNKIDSIIPTSETLLNHSMISRPCPIPYEYLQERMVPIKKESNLTSKDSQMNQLAFEVQSNHEYHVLDLRLKVATLLESFIVTKSSTQIFESKEYIKSIVRTIGFEQVFIMRSPRSKTIYLRIQIIAVLVRILNYISSEVRGLNNLIYPETLYEIFVILSRIAFGSNSLSAEAHSLLLEIRSKHKYDKSVFNDDCERKAREINHITFSNLHTDGKLVADIESELANGLEFPYETDTIEVAREILDLCVTHEEADNLYFNMNNEDLNFDEMALVDD</sequence>
<name>Q6BPF5_DEBHA</name>
<dbReference type="GeneID" id="2902099"/>
<evidence type="ECO:0000313" key="7">
    <source>
        <dbReference type="Proteomes" id="UP000000599"/>
    </source>
</evidence>
<organism evidence="6 7">
    <name type="scientific">Debaryomyces hansenii (strain ATCC 36239 / CBS 767 / BCRC 21394 / JCM 1990 / NBRC 0083 / IGC 2968)</name>
    <name type="common">Yeast</name>
    <name type="synonym">Torulaspora hansenii</name>
    <dbReference type="NCBI Taxonomy" id="284592"/>
    <lineage>
        <taxon>Eukaryota</taxon>
        <taxon>Fungi</taxon>
        <taxon>Dikarya</taxon>
        <taxon>Ascomycota</taxon>
        <taxon>Saccharomycotina</taxon>
        <taxon>Pichiomycetes</taxon>
        <taxon>Debaryomycetaceae</taxon>
        <taxon>Debaryomyces</taxon>
    </lineage>
</organism>